<dbReference type="Proteomes" id="UP000435649">
    <property type="component" value="Unassembled WGS sequence"/>
</dbReference>
<evidence type="ECO:0000256" key="4">
    <source>
        <dbReference type="SAM" id="Phobius"/>
    </source>
</evidence>
<accession>A0A844G115</accession>
<comment type="subcellular location">
    <subcellularLocation>
        <location evidence="1">Cell envelope</location>
    </subcellularLocation>
</comment>
<dbReference type="Gene3D" id="2.40.30.170">
    <property type="match status" value="1"/>
</dbReference>
<keyword evidence="4" id="KW-0812">Transmembrane</keyword>
<dbReference type="Pfam" id="PF25990">
    <property type="entry name" value="Beta-barrel_YknX"/>
    <property type="match status" value="1"/>
</dbReference>
<feature type="transmembrane region" description="Helical" evidence="4">
    <location>
        <begin position="9"/>
        <end position="29"/>
    </location>
</feature>
<sequence length="331" mass="36444">MTGWWKSRWFYIAVAVILVVGAAWGVAAYRERTVPDVITLYGNVDVRQVNLGFRVGGRIAELAVDEGDRVKPGDVIAKLDKATYLAALKAAEAQLARAKAELEKLENGSRPEEIEQAAAAVEMFKAAERNAVTEHERNTELLATDAVAKKDFDSTLARRDETRAQVEYATAKLKLLKAGFRKEEIEAARAERLAAEAELLGRQTDYDDTELTAPSGGVIQTRVQEPGAVTGPGSVVFTLTLDKPVWVRAYVSEPELGKIRPGMKVTVRNDSEAKEYEGRIGFISPAAEFTPKSVETATLRTDLVYRLRIIIDEPGENLRQGMPVTVTIRLD</sequence>
<evidence type="ECO:0000313" key="8">
    <source>
        <dbReference type="Proteomes" id="UP000435649"/>
    </source>
</evidence>
<dbReference type="InterPro" id="IPR050465">
    <property type="entry name" value="UPF0194_transport"/>
</dbReference>
<dbReference type="InterPro" id="IPR059052">
    <property type="entry name" value="HH_YbhG-like"/>
</dbReference>
<dbReference type="PANTHER" id="PTHR32347:SF29">
    <property type="entry name" value="UPF0194 MEMBRANE PROTEIN YBHG"/>
    <property type="match status" value="1"/>
</dbReference>
<keyword evidence="4" id="KW-0472">Membrane</keyword>
<keyword evidence="4" id="KW-1133">Transmembrane helix</keyword>
<evidence type="ECO:0000256" key="3">
    <source>
        <dbReference type="SAM" id="Coils"/>
    </source>
</evidence>
<dbReference type="Gene3D" id="2.40.50.100">
    <property type="match status" value="1"/>
</dbReference>
<dbReference type="Gene3D" id="1.10.287.470">
    <property type="entry name" value="Helix hairpin bin"/>
    <property type="match status" value="1"/>
</dbReference>
<dbReference type="SUPFAM" id="SSF111369">
    <property type="entry name" value="HlyD-like secretion proteins"/>
    <property type="match status" value="2"/>
</dbReference>
<gene>
    <name evidence="7" type="primary">hlyD</name>
    <name evidence="7" type="ORF">FYJ85_04005</name>
</gene>
<evidence type="ECO:0000259" key="6">
    <source>
        <dbReference type="Pfam" id="PF25990"/>
    </source>
</evidence>
<dbReference type="NCBIfam" id="NF002939">
    <property type="entry name" value="PRK03598.1"/>
    <property type="match status" value="1"/>
</dbReference>
<dbReference type="PANTHER" id="PTHR32347">
    <property type="entry name" value="EFFLUX SYSTEM COMPONENT YKNX-RELATED"/>
    <property type="match status" value="1"/>
</dbReference>
<evidence type="ECO:0000259" key="5">
    <source>
        <dbReference type="Pfam" id="PF25881"/>
    </source>
</evidence>
<proteinExistence type="predicted"/>
<dbReference type="Pfam" id="PF25881">
    <property type="entry name" value="HH_YBHG"/>
    <property type="match status" value="1"/>
</dbReference>
<feature type="domain" description="YknX-like beta-barrel" evidence="6">
    <location>
        <begin position="247"/>
        <end position="328"/>
    </location>
</feature>
<feature type="domain" description="YbhG-like alpha-helical hairpin" evidence="5">
    <location>
        <begin position="79"/>
        <end position="205"/>
    </location>
</feature>
<dbReference type="InterPro" id="IPR058636">
    <property type="entry name" value="Beta-barrel_YknX"/>
</dbReference>
<dbReference type="GO" id="GO:0042597">
    <property type="term" value="C:periplasmic space"/>
    <property type="evidence" value="ECO:0007669"/>
    <property type="project" value="UniProtKB-SubCell"/>
</dbReference>
<evidence type="ECO:0000313" key="7">
    <source>
        <dbReference type="EMBL" id="MST96209.1"/>
    </source>
</evidence>
<feature type="coiled-coil region" evidence="3">
    <location>
        <begin position="81"/>
        <end position="108"/>
    </location>
</feature>
<keyword evidence="8" id="KW-1185">Reference proteome</keyword>
<organism evidence="7 8">
    <name type="scientific">Victivallis lenta</name>
    <dbReference type="NCBI Taxonomy" id="2606640"/>
    <lineage>
        <taxon>Bacteria</taxon>
        <taxon>Pseudomonadati</taxon>
        <taxon>Lentisphaerota</taxon>
        <taxon>Lentisphaeria</taxon>
        <taxon>Victivallales</taxon>
        <taxon>Victivallaceae</taxon>
        <taxon>Victivallis</taxon>
    </lineage>
</organism>
<evidence type="ECO:0000256" key="1">
    <source>
        <dbReference type="ARBA" id="ARBA00004196"/>
    </source>
</evidence>
<keyword evidence="2 3" id="KW-0175">Coiled coil</keyword>
<dbReference type="AlphaFoldDB" id="A0A844G115"/>
<dbReference type="EMBL" id="VUNS01000003">
    <property type="protein sequence ID" value="MST96209.1"/>
    <property type="molecule type" value="Genomic_DNA"/>
</dbReference>
<evidence type="ECO:0000256" key="2">
    <source>
        <dbReference type="ARBA" id="ARBA00023054"/>
    </source>
</evidence>
<dbReference type="RefSeq" id="WP_106054025.1">
    <property type="nucleotide sequence ID" value="NZ_CALXOB010000053.1"/>
</dbReference>
<reference evidence="7 8" key="1">
    <citation type="submission" date="2019-08" db="EMBL/GenBank/DDBJ databases">
        <title>In-depth cultivation of the pig gut microbiome towards novel bacterial diversity and tailored functional studies.</title>
        <authorList>
            <person name="Wylensek D."/>
            <person name="Hitch T.C.A."/>
            <person name="Clavel T."/>
        </authorList>
    </citation>
    <scope>NUCLEOTIDE SEQUENCE [LARGE SCALE GENOMIC DNA]</scope>
    <source>
        <strain evidence="7 8">BBE-744-WT-12</strain>
    </source>
</reference>
<comment type="caution">
    <text evidence="7">The sequence shown here is derived from an EMBL/GenBank/DDBJ whole genome shotgun (WGS) entry which is preliminary data.</text>
</comment>
<name>A0A844G115_9BACT</name>
<protein>
    <submittedName>
        <fullName evidence="7">Secretion protein HlyD</fullName>
    </submittedName>
</protein>